<evidence type="ECO:0000313" key="5">
    <source>
        <dbReference type="Proteomes" id="UP000001933"/>
    </source>
</evidence>
<dbReference type="InParanoid" id="Q2LU63"/>
<dbReference type="Gene3D" id="3.40.630.30">
    <property type="match status" value="1"/>
</dbReference>
<dbReference type="AlphaFoldDB" id="Q2LU63"/>
<reference evidence="4 5" key="1">
    <citation type="journal article" date="2007" name="Proc. Natl. Acad. Sci. U.S.A.">
        <title>The genome of Syntrophus aciditrophicus: life at the thermodynamic limit of microbial growth.</title>
        <authorList>
            <person name="McInerney M.J."/>
            <person name="Rohlin L."/>
            <person name="Mouttaki H."/>
            <person name="Kim U."/>
            <person name="Krupp R.S."/>
            <person name="Rios-Hernandez L."/>
            <person name="Sieber J."/>
            <person name="Struchtemeyer C.G."/>
            <person name="Bhattacharyya A."/>
            <person name="Campbell J.W."/>
            <person name="Gunsalus R.P."/>
        </authorList>
    </citation>
    <scope>NUCLEOTIDE SEQUENCE [LARGE SCALE GENOMIC DNA]</scope>
    <source>
        <strain evidence="4 5">SB</strain>
    </source>
</reference>
<name>Q2LU63_SYNAS</name>
<proteinExistence type="predicted"/>
<feature type="domain" description="N-acetyltransferase" evidence="3">
    <location>
        <begin position="28"/>
        <end position="192"/>
    </location>
</feature>
<dbReference type="EMBL" id="CP000252">
    <property type="protein sequence ID" value="ABC77623.1"/>
    <property type="molecule type" value="Genomic_DNA"/>
</dbReference>
<keyword evidence="5" id="KW-1185">Reference proteome</keyword>
<dbReference type="HOGENOM" id="CLU_105788_3_0_7"/>
<dbReference type="STRING" id="56780.SYN_00100"/>
<dbReference type="InterPro" id="IPR016181">
    <property type="entry name" value="Acyl_CoA_acyltransferase"/>
</dbReference>
<dbReference type="InterPro" id="IPR000182">
    <property type="entry name" value="GNAT_dom"/>
</dbReference>
<evidence type="ECO:0000256" key="1">
    <source>
        <dbReference type="ARBA" id="ARBA00022679"/>
    </source>
</evidence>
<dbReference type="KEGG" id="sat:SYN_00100"/>
<evidence type="ECO:0000259" key="3">
    <source>
        <dbReference type="PROSITE" id="PS51186"/>
    </source>
</evidence>
<evidence type="ECO:0000313" key="4">
    <source>
        <dbReference type="EMBL" id="ABC77623.1"/>
    </source>
</evidence>
<organism evidence="4 5">
    <name type="scientific">Syntrophus aciditrophicus (strain SB)</name>
    <dbReference type="NCBI Taxonomy" id="56780"/>
    <lineage>
        <taxon>Bacteria</taxon>
        <taxon>Pseudomonadati</taxon>
        <taxon>Thermodesulfobacteriota</taxon>
        <taxon>Syntrophia</taxon>
        <taxon>Syntrophales</taxon>
        <taxon>Syntrophaceae</taxon>
        <taxon>Syntrophus</taxon>
    </lineage>
</organism>
<dbReference type="SUPFAM" id="SSF55729">
    <property type="entry name" value="Acyl-CoA N-acyltransferases (Nat)"/>
    <property type="match status" value="1"/>
</dbReference>
<dbReference type="GO" id="GO:0016747">
    <property type="term" value="F:acyltransferase activity, transferring groups other than amino-acyl groups"/>
    <property type="evidence" value="ECO:0007669"/>
    <property type="project" value="InterPro"/>
</dbReference>
<dbReference type="Pfam" id="PF00583">
    <property type="entry name" value="Acetyltransf_1"/>
    <property type="match status" value="1"/>
</dbReference>
<dbReference type="Proteomes" id="UP000001933">
    <property type="component" value="Chromosome"/>
</dbReference>
<dbReference type="eggNOG" id="COG0456">
    <property type="taxonomic scope" value="Bacteria"/>
</dbReference>
<accession>Q2LU63</accession>
<dbReference type="PANTHER" id="PTHR43072:SF23">
    <property type="entry name" value="UPF0039 PROTEIN C11D3.02C"/>
    <property type="match status" value="1"/>
</dbReference>
<dbReference type="PROSITE" id="PS51186">
    <property type="entry name" value="GNAT"/>
    <property type="match status" value="1"/>
</dbReference>
<keyword evidence="2" id="KW-0012">Acyltransferase</keyword>
<dbReference type="PANTHER" id="PTHR43072">
    <property type="entry name" value="N-ACETYLTRANSFERASE"/>
    <property type="match status" value="1"/>
</dbReference>
<protein>
    <submittedName>
        <fullName evidence="4">Acetyltransferase, GNAT family</fullName>
    </submittedName>
</protein>
<gene>
    <name evidence="4" type="ORF">SYN_00100</name>
</gene>
<evidence type="ECO:0000256" key="2">
    <source>
        <dbReference type="ARBA" id="ARBA00023315"/>
    </source>
</evidence>
<keyword evidence="1" id="KW-0808">Transferase</keyword>
<sequence>MEGSAVSLDPEYARNYQKDIHLKSGILLRIRSIRPDDKDAIADLFSHLSRESIYLRFLLKKKELSNAELSYLTEVDFINHVALVAILPEIDEKEIVGVVRYIKIKEVAGKTIAEIGLLVIDEYQGKGIGMALLEHLAGLARDFGINELEACVLKENKRIRYLFNRCGYKVTSEIDGKMLNLTVHLDSLKERSSKEK</sequence>
<dbReference type="CDD" id="cd04301">
    <property type="entry name" value="NAT_SF"/>
    <property type="match status" value="1"/>
</dbReference>